<gene>
    <name evidence="1" type="ordered locus">DEHA2B06776g</name>
</gene>
<proteinExistence type="predicted"/>
<dbReference type="KEGG" id="dha:DEHA2B06776g"/>
<evidence type="ECO:0000313" key="1">
    <source>
        <dbReference type="EMBL" id="CAG85251.1"/>
    </source>
</evidence>
<dbReference type="OrthoDB" id="4002254at2759"/>
<dbReference type="AlphaFoldDB" id="Q6BX16"/>
<dbReference type="GeneID" id="2913573"/>
<dbReference type="EMBL" id="CR382134">
    <property type="protein sequence ID" value="CAG85251.1"/>
    <property type="molecule type" value="Genomic_DNA"/>
</dbReference>
<evidence type="ECO:0000313" key="2">
    <source>
        <dbReference type="Proteomes" id="UP000000599"/>
    </source>
</evidence>
<protein>
    <submittedName>
        <fullName evidence="1">DEHA2B06776p</fullName>
    </submittedName>
</protein>
<dbReference type="InParanoid" id="Q6BX16"/>
<dbReference type="Proteomes" id="UP000000599">
    <property type="component" value="Chromosome B"/>
</dbReference>
<accession>Q6BX16</accession>
<dbReference type="VEuPathDB" id="FungiDB:DEHA2B06776g"/>
<organism evidence="1 2">
    <name type="scientific">Debaryomyces hansenii (strain ATCC 36239 / CBS 767 / BCRC 21394 / JCM 1990 / NBRC 0083 / IGC 2968)</name>
    <name type="common">Yeast</name>
    <name type="synonym">Torulaspora hansenii</name>
    <dbReference type="NCBI Taxonomy" id="284592"/>
    <lineage>
        <taxon>Eukaryota</taxon>
        <taxon>Fungi</taxon>
        <taxon>Dikarya</taxon>
        <taxon>Ascomycota</taxon>
        <taxon>Saccharomycotina</taxon>
        <taxon>Pichiomycetes</taxon>
        <taxon>Debaryomycetaceae</taxon>
        <taxon>Debaryomyces</taxon>
    </lineage>
</organism>
<dbReference type="eggNOG" id="ENOG502RQDF">
    <property type="taxonomic scope" value="Eukaryota"/>
</dbReference>
<sequence>MHLPDKPSDTGYFSPQHGYYGIKVKPHSYSGAPTPFIGKQTSPKDFLENAKNREHQKELVKKGGKKLFHMLKNKFD</sequence>
<name>Q6BX16_DEBHA</name>
<dbReference type="HOGENOM" id="CLU_198478_0_0_1"/>
<keyword evidence="2" id="KW-1185">Reference proteome</keyword>
<dbReference type="RefSeq" id="XP_457253.1">
    <property type="nucleotide sequence ID" value="XM_457253.1"/>
</dbReference>
<reference evidence="1 2" key="1">
    <citation type="journal article" date="2004" name="Nature">
        <title>Genome evolution in yeasts.</title>
        <authorList>
            <consortium name="Genolevures"/>
            <person name="Dujon B."/>
            <person name="Sherman D."/>
            <person name="Fischer G."/>
            <person name="Durrens P."/>
            <person name="Casaregola S."/>
            <person name="Lafontaine I."/>
            <person name="de Montigny J."/>
            <person name="Marck C."/>
            <person name="Neuveglise C."/>
            <person name="Talla E."/>
            <person name="Goffard N."/>
            <person name="Frangeul L."/>
            <person name="Aigle M."/>
            <person name="Anthouard V."/>
            <person name="Babour A."/>
            <person name="Barbe V."/>
            <person name="Barnay S."/>
            <person name="Blanchin S."/>
            <person name="Beckerich J.M."/>
            <person name="Beyne E."/>
            <person name="Bleykasten C."/>
            <person name="Boisrame A."/>
            <person name="Boyer J."/>
            <person name="Cattolico L."/>
            <person name="Confanioleri F."/>
            <person name="de Daruvar A."/>
            <person name="Despons L."/>
            <person name="Fabre E."/>
            <person name="Fairhead C."/>
            <person name="Ferry-Dumazet H."/>
            <person name="Groppi A."/>
            <person name="Hantraye F."/>
            <person name="Hennequin C."/>
            <person name="Jauniaux N."/>
            <person name="Joyet P."/>
            <person name="Kachouri R."/>
            <person name="Kerrest A."/>
            <person name="Koszul R."/>
            <person name="Lemaire M."/>
            <person name="Lesur I."/>
            <person name="Ma L."/>
            <person name="Muller H."/>
            <person name="Nicaud J.M."/>
            <person name="Nikolski M."/>
            <person name="Oztas S."/>
            <person name="Ozier-Kalogeropoulos O."/>
            <person name="Pellenz S."/>
            <person name="Potier S."/>
            <person name="Richard G.F."/>
            <person name="Straub M.L."/>
            <person name="Suleau A."/>
            <person name="Swennene D."/>
            <person name="Tekaia F."/>
            <person name="Wesolowski-Louvel M."/>
            <person name="Westhof E."/>
            <person name="Wirth B."/>
            <person name="Zeniou-Meyer M."/>
            <person name="Zivanovic I."/>
            <person name="Bolotin-Fukuhara M."/>
            <person name="Thierry A."/>
            <person name="Bouchier C."/>
            <person name="Caudron B."/>
            <person name="Scarpelli C."/>
            <person name="Gaillardin C."/>
            <person name="Weissenbach J."/>
            <person name="Wincker P."/>
            <person name="Souciet J.L."/>
        </authorList>
    </citation>
    <scope>NUCLEOTIDE SEQUENCE [LARGE SCALE GENOMIC DNA]</scope>
    <source>
        <strain evidence="2">ATCC 36239 / CBS 767 / BCRC 21394 / JCM 1990 / NBRC 0083 / IGC 2968</strain>
    </source>
</reference>